<feature type="repeat" description="Solcar" evidence="10">
    <location>
        <begin position="12"/>
        <end position="97"/>
    </location>
</feature>
<comment type="subcellular location">
    <subcellularLocation>
        <location evidence="1">Mitochondrion inner membrane</location>
        <topology evidence="1">Multi-pass membrane protein</topology>
    </subcellularLocation>
</comment>
<evidence type="ECO:0000256" key="9">
    <source>
        <dbReference type="ARBA" id="ARBA00023136"/>
    </source>
</evidence>
<dbReference type="PANTHER" id="PTHR45618">
    <property type="entry name" value="MITOCHONDRIAL DICARBOXYLATE CARRIER-RELATED"/>
    <property type="match status" value="1"/>
</dbReference>
<accession>A0A1B6EEB9</accession>
<gene>
    <name evidence="12" type="ORF">g.17981</name>
</gene>
<evidence type="ECO:0000256" key="6">
    <source>
        <dbReference type="ARBA" id="ARBA00022792"/>
    </source>
</evidence>
<comment type="similarity">
    <text evidence="2 11">Belongs to the mitochondrial carrier (TC 2.A.29) family.</text>
</comment>
<evidence type="ECO:0000256" key="5">
    <source>
        <dbReference type="ARBA" id="ARBA00022737"/>
    </source>
</evidence>
<dbReference type="EMBL" id="GEDC01001068">
    <property type="protein sequence ID" value="JAS36230.1"/>
    <property type="molecule type" value="Transcribed_RNA"/>
</dbReference>
<keyword evidence="3 11" id="KW-0813">Transport</keyword>
<dbReference type="AlphaFoldDB" id="A0A1B6EEB9"/>
<evidence type="ECO:0000256" key="1">
    <source>
        <dbReference type="ARBA" id="ARBA00004448"/>
    </source>
</evidence>
<dbReference type="PROSITE" id="PS50920">
    <property type="entry name" value="SOLCAR"/>
    <property type="match status" value="3"/>
</dbReference>
<proteinExistence type="inferred from homology"/>
<keyword evidence="8" id="KW-0496">Mitochondrion</keyword>
<evidence type="ECO:0000256" key="7">
    <source>
        <dbReference type="ARBA" id="ARBA00022989"/>
    </source>
</evidence>
<reference evidence="12" key="1">
    <citation type="submission" date="2015-12" db="EMBL/GenBank/DDBJ databases">
        <title>De novo transcriptome assembly of four potential Pierce s Disease insect vectors from Arizona vineyards.</title>
        <authorList>
            <person name="Tassone E.E."/>
        </authorList>
    </citation>
    <scope>NUCLEOTIDE SEQUENCE</scope>
</reference>
<dbReference type="Pfam" id="PF00153">
    <property type="entry name" value="Mito_carr"/>
    <property type="match status" value="3"/>
</dbReference>
<feature type="repeat" description="Solcar" evidence="10">
    <location>
        <begin position="104"/>
        <end position="195"/>
    </location>
</feature>
<evidence type="ECO:0008006" key="13">
    <source>
        <dbReference type="Google" id="ProtNLM"/>
    </source>
</evidence>
<evidence type="ECO:0000313" key="12">
    <source>
        <dbReference type="EMBL" id="JAS36230.1"/>
    </source>
</evidence>
<evidence type="ECO:0000256" key="11">
    <source>
        <dbReference type="RuleBase" id="RU000488"/>
    </source>
</evidence>
<protein>
    <recommendedName>
        <fullName evidence="13">Mitochondrial carrier protein</fullName>
    </recommendedName>
</protein>
<sequence length="307" mass="34182">MSEEKKDVPTYVKFAIAGIGGMGSTLVVQPIDVIKNRMQLSGEGGVKREHTNSYRALGNIIQKEGFAALYHGLSANLFRQATYTTARMGFYQSSNELLQKSDRKGFTVNVMSAMVSGFLAALLTNPSDVALVRMTTDGRLPVSQRRNYSHVFNALYRIGREEGVRGLWIGALPTICRAVAANTSQLVSYTQFKNYVIEKGYFKDNTACHLFSSCFSGFVYATLTSPFDTGKTRIQTMKTETGTPLYTGLLDVWSKTVRAEGFFALWKGYVPYLLRVTPATILLFIFCEQQTMLYKKYVMGVSDPKGL</sequence>
<dbReference type="GO" id="GO:0005743">
    <property type="term" value="C:mitochondrial inner membrane"/>
    <property type="evidence" value="ECO:0007669"/>
    <property type="project" value="UniProtKB-SubCell"/>
</dbReference>
<keyword evidence="9 10" id="KW-0472">Membrane</keyword>
<evidence type="ECO:0000256" key="4">
    <source>
        <dbReference type="ARBA" id="ARBA00022692"/>
    </source>
</evidence>
<dbReference type="Gene3D" id="1.50.40.10">
    <property type="entry name" value="Mitochondrial carrier domain"/>
    <property type="match status" value="1"/>
</dbReference>
<keyword evidence="5" id="KW-0677">Repeat</keyword>
<name>A0A1B6EEB9_9HEMI</name>
<evidence type="ECO:0000256" key="2">
    <source>
        <dbReference type="ARBA" id="ARBA00006375"/>
    </source>
</evidence>
<evidence type="ECO:0000256" key="3">
    <source>
        <dbReference type="ARBA" id="ARBA00022448"/>
    </source>
</evidence>
<dbReference type="InterPro" id="IPR023395">
    <property type="entry name" value="MCP_dom_sf"/>
</dbReference>
<dbReference type="InterPro" id="IPR018108">
    <property type="entry name" value="MCP_transmembrane"/>
</dbReference>
<dbReference type="InterPro" id="IPR050391">
    <property type="entry name" value="Mito_Metabolite_Transporter"/>
</dbReference>
<evidence type="ECO:0000256" key="8">
    <source>
        <dbReference type="ARBA" id="ARBA00023128"/>
    </source>
</evidence>
<dbReference type="SUPFAM" id="SSF103506">
    <property type="entry name" value="Mitochondrial carrier"/>
    <property type="match status" value="1"/>
</dbReference>
<feature type="repeat" description="Solcar" evidence="10">
    <location>
        <begin position="204"/>
        <end position="293"/>
    </location>
</feature>
<keyword evidence="4 10" id="KW-0812">Transmembrane</keyword>
<organism evidence="12">
    <name type="scientific">Clastoptera arizonana</name>
    <name type="common">Arizona spittle bug</name>
    <dbReference type="NCBI Taxonomy" id="38151"/>
    <lineage>
        <taxon>Eukaryota</taxon>
        <taxon>Metazoa</taxon>
        <taxon>Ecdysozoa</taxon>
        <taxon>Arthropoda</taxon>
        <taxon>Hexapoda</taxon>
        <taxon>Insecta</taxon>
        <taxon>Pterygota</taxon>
        <taxon>Neoptera</taxon>
        <taxon>Paraneoptera</taxon>
        <taxon>Hemiptera</taxon>
        <taxon>Auchenorrhyncha</taxon>
        <taxon>Cercopoidea</taxon>
        <taxon>Clastopteridae</taxon>
        <taxon>Clastoptera</taxon>
    </lineage>
</organism>
<keyword evidence="6" id="KW-0999">Mitochondrion inner membrane</keyword>
<dbReference type="FunFam" id="1.50.40.10:FF:000009">
    <property type="entry name" value="Mitochondrial 2-oxoglutarate/malate carrier protein"/>
    <property type="match status" value="1"/>
</dbReference>
<keyword evidence="7" id="KW-1133">Transmembrane helix</keyword>
<evidence type="ECO:0000256" key="10">
    <source>
        <dbReference type="PROSITE-ProRule" id="PRU00282"/>
    </source>
</evidence>